<protein>
    <recommendedName>
        <fullName evidence="3">PcfJ-like protein</fullName>
    </recommendedName>
</protein>
<dbReference type="Pfam" id="PF14284">
    <property type="entry name" value="PcfJ"/>
    <property type="match status" value="1"/>
</dbReference>
<dbReference type="Proteomes" id="UP000483362">
    <property type="component" value="Unassembled WGS sequence"/>
</dbReference>
<dbReference type="EMBL" id="VULT01000004">
    <property type="protein sequence ID" value="MSS16801.1"/>
    <property type="molecule type" value="Genomic_DNA"/>
</dbReference>
<keyword evidence="2" id="KW-1185">Reference proteome</keyword>
<gene>
    <name evidence="1" type="ORF">FYJ29_03340</name>
</gene>
<evidence type="ECO:0008006" key="3">
    <source>
        <dbReference type="Google" id="ProtNLM"/>
    </source>
</evidence>
<name>A0A6L5X984_9BACT</name>
<comment type="caution">
    <text evidence="1">The sequence shown here is derived from an EMBL/GenBank/DDBJ whole genome shotgun (WGS) entry which is preliminary data.</text>
</comment>
<accession>A0A6L5X984</accession>
<sequence length="429" mass="49866">MKARTRREREVEELSRRLAPLSSSDMEFARTAGVEHTGLYTGKRVKCTECGHVWQQQGLKKQVRCPHCNTLLTLRASRCKKASEVCYMVVLQSCRGWQVCRYFRLKWSCPVNGGRTLCVDEAVQHWIGSDGKLIVLARPRIMGFYIDNFNYKEPMSIKRNVSYSAWHLPYWAVRVKSVLPVLRRNGYKQNLFAMQPYDLFCLLLTNPFAETLYKAGYGNLLRILDYRRVLHDDNYIAAVKIVLRNHYPLKSKDDVVMWLDMVESLIKLDKDVHNRHFVCPANLKQAHDRAMEQVRRKQELERRRTIAEKLRKDKKLAKSYVKRMNKYFDLLFTHGNIVIGVLKSVAEFEEEGKAMHHCVFANKYFAKENSLVMSARVGGERMETIEIDLRDCQLVQSRGVNNGISPYHDEIVALVNANLFQIRKLSGIA</sequence>
<organism evidence="1 2">
    <name type="scientific">Sodaliphilus pleomorphus</name>
    <dbReference type="NCBI Taxonomy" id="2606626"/>
    <lineage>
        <taxon>Bacteria</taxon>
        <taxon>Pseudomonadati</taxon>
        <taxon>Bacteroidota</taxon>
        <taxon>Bacteroidia</taxon>
        <taxon>Bacteroidales</taxon>
        <taxon>Muribaculaceae</taxon>
        <taxon>Sodaliphilus</taxon>
    </lineage>
</organism>
<evidence type="ECO:0000313" key="1">
    <source>
        <dbReference type="EMBL" id="MSS16801.1"/>
    </source>
</evidence>
<proteinExistence type="predicted"/>
<dbReference type="AlphaFoldDB" id="A0A6L5X984"/>
<dbReference type="InterPro" id="IPR025586">
    <property type="entry name" value="PcfJ"/>
</dbReference>
<reference evidence="1 2" key="1">
    <citation type="submission" date="2019-08" db="EMBL/GenBank/DDBJ databases">
        <title>In-depth cultivation of the pig gut microbiome towards novel bacterial diversity and tailored functional studies.</title>
        <authorList>
            <person name="Wylensek D."/>
            <person name="Hitch T.C.A."/>
            <person name="Clavel T."/>
        </authorList>
    </citation>
    <scope>NUCLEOTIDE SEQUENCE [LARGE SCALE GENOMIC DNA]</scope>
    <source>
        <strain evidence="1 2">Oil-RF-744-WCA-WT-10</strain>
    </source>
</reference>
<evidence type="ECO:0000313" key="2">
    <source>
        <dbReference type="Proteomes" id="UP000483362"/>
    </source>
</evidence>